<dbReference type="InterPro" id="IPR057529">
    <property type="entry name" value="MRCK/ROCK_PH"/>
</dbReference>
<dbReference type="EC" id="2.7.11.1" evidence="5"/>
<dbReference type="Gene3D" id="2.30.29.30">
    <property type="entry name" value="Pleckstrin-homology domain (PH domain)/Phosphotyrosine-binding domain (PTB)"/>
    <property type="match status" value="1"/>
</dbReference>
<evidence type="ECO:0000256" key="17">
    <source>
        <dbReference type="ARBA" id="ARBA00023273"/>
    </source>
</evidence>
<comment type="similarity">
    <text evidence="4">Belongs to the protein kinase superfamily. AGC Ser/Thr protein kinase family. DMPK subfamily.</text>
</comment>
<evidence type="ECO:0000259" key="23">
    <source>
        <dbReference type="PROSITE" id="PS50003"/>
    </source>
</evidence>
<gene>
    <name evidence="30" type="primary">LOC101856973</name>
</gene>
<feature type="domain" description="AGC-kinase C-terminal" evidence="28">
    <location>
        <begin position="351"/>
        <end position="421"/>
    </location>
</feature>
<dbReference type="InterPro" id="IPR000095">
    <property type="entry name" value="CRIB_dom"/>
</dbReference>
<evidence type="ECO:0000256" key="22">
    <source>
        <dbReference type="SAM" id="MobiDB-lite"/>
    </source>
</evidence>
<dbReference type="Pfam" id="PF00130">
    <property type="entry name" value="C1_1"/>
    <property type="match status" value="1"/>
</dbReference>
<evidence type="ECO:0000256" key="7">
    <source>
        <dbReference type="ARBA" id="ARBA00022527"/>
    </source>
</evidence>
<dbReference type="InterPro" id="IPR036322">
    <property type="entry name" value="WD40_repeat_dom_sf"/>
</dbReference>
<feature type="compositionally biased region" description="Basic and acidic residues" evidence="22">
    <location>
        <begin position="982"/>
        <end position="998"/>
    </location>
</feature>
<organism evidence="29 30">
    <name type="scientific">Aplysia californica</name>
    <name type="common">California sea hare</name>
    <dbReference type="NCBI Taxonomy" id="6500"/>
    <lineage>
        <taxon>Eukaryota</taxon>
        <taxon>Metazoa</taxon>
        <taxon>Spiralia</taxon>
        <taxon>Lophotrochozoa</taxon>
        <taxon>Mollusca</taxon>
        <taxon>Gastropoda</taxon>
        <taxon>Heterobranchia</taxon>
        <taxon>Euthyneura</taxon>
        <taxon>Tectipleura</taxon>
        <taxon>Aplysiida</taxon>
        <taxon>Aplysioidea</taxon>
        <taxon>Aplysiidae</taxon>
        <taxon>Aplysia</taxon>
    </lineage>
</organism>
<dbReference type="PANTHER" id="PTHR22988:SF66">
    <property type="entry name" value="SERINE_THREONINE-PROTEIN KINASE GENGHIS KHAN"/>
    <property type="match status" value="1"/>
</dbReference>
<protein>
    <recommendedName>
        <fullName evidence="5">non-specific serine/threonine protein kinase</fullName>
        <ecNumber evidence="5">2.7.11.1</ecNumber>
    </recommendedName>
</protein>
<dbReference type="SUPFAM" id="SSF57889">
    <property type="entry name" value="Cysteine-rich domain"/>
    <property type="match status" value="1"/>
</dbReference>
<evidence type="ECO:0000256" key="18">
    <source>
        <dbReference type="ARBA" id="ARBA00047899"/>
    </source>
</evidence>
<feature type="coiled-coil region" evidence="21">
    <location>
        <begin position="439"/>
        <end position="473"/>
    </location>
</feature>
<evidence type="ECO:0000256" key="8">
    <source>
        <dbReference type="ARBA" id="ARBA00022553"/>
    </source>
</evidence>
<dbReference type="InterPro" id="IPR008271">
    <property type="entry name" value="Ser/Thr_kinase_AS"/>
</dbReference>
<comment type="catalytic activity">
    <reaction evidence="19">
        <text>L-seryl-[protein] + ATP = O-phospho-L-seryl-[protein] + ADP + H(+)</text>
        <dbReference type="Rhea" id="RHEA:17989"/>
        <dbReference type="Rhea" id="RHEA-COMP:9863"/>
        <dbReference type="Rhea" id="RHEA-COMP:11604"/>
        <dbReference type="ChEBI" id="CHEBI:15378"/>
        <dbReference type="ChEBI" id="CHEBI:29999"/>
        <dbReference type="ChEBI" id="CHEBI:30616"/>
        <dbReference type="ChEBI" id="CHEBI:83421"/>
        <dbReference type="ChEBI" id="CHEBI:456216"/>
        <dbReference type="EC" id="2.7.11.1"/>
    </reaction>
</comment>
<feature type="domain" description="PH" evidence="23">
    <location>
        <begin position="1131"/>
        <end position="1249"/>
    </location>
</feature>
<dbReference type="SUPFAM" id="SSF50978">
    <property type="entry name" value="WD40 repeat-like"/>
    <property type="match status" value="1"/>
</dbReference>
<dbReference type="PROSITE" id="PS00107">
    <property type="entry name" value="PROTEIN_KINASE_ATP"/>
    <property type="match status" value="1"/>
</dbReference>
<dbReference type="SMART" id="SM00109">
    <property type="entry name" value="C1"/>
    <property type="match status" value="1"/>
</dbReference>
<feature type="region of interest" description="Disordered" evidence="22">
    <location>
        <begin position="769"/>
        <end position="791"/>
    </location>
</feature>
<evidence type="ECO:0000259" key="26">
    <source>
        <dbReference type="PROSITE" id="PS50108"/>
    </source>
</evidence>
<evidence type="ECO:0000256" key="21">
    <source>
        <dbReference type="SAM" id="Coils"/>
    </source>
</evidence>
<accession>A0ABM1VWX9</accession>
<dbReference type="CDD" id="cd00132">
    <property type="entry name" value="CRIB"/>
    <property type="match status" value="1"/>
</dbReference>
<feature type="binding site" evidence="20">
    <location>
        <position position="113"/>
    </location>
    <ligand>
        <name>ATP</name>
        <dbReference type="ChEBI" id="CHEBI:30616"/>
    </ligand>
</feature>
<dbReference type="GO" id="GO:0016301">
    <property type="term" value="F:kinase activity"/>
    <property type="evidence" value="ECO:0007669"/>
    <property type="project" value="UniProtKB-KW"/>
</dbReference>
<dbReference type="InterPro" id="IPR002219">
    <property type="entry name" value="PKC_DAG/PE"/>
</dbReference>
<evidence type="ECO:0000259" key="24">
    <source>
        <dbReference type="PROSITE" id="PS50011"/>
    </source>
</evidence>
<evidence type="ECO:0000259" key="25">
    <source>
        <dbReference type="PROSITE" id="PS50081"/>
    </source>
</evidence>
<proteinExistence type="inferred from homology"/>
<dbReference type="PROSITE" id="PS50108">
    <property type="entry name" value="CRIB"/>
    <property type="match status" value="2"/>
</dbReference>
<dbReference type="Pfam" id="PF00069">
    <property type="entry name" value="Pkinase"/>
    <property type="match status" value="1"/>
</dbReference>
<keyword evidence="15 20" id="KW-0067">ATP-binding</keyword>
<feature type="compositionally biased region" description="Polar residues" evidence="22">
    <location>
        <begin position="1717"/>
        <end position="1729"/>
    </location>
</feature>
<dbReference type="PROSITE" id="PS50081">
    <property type="entry name" value="ZF_DAG_PE_2"/>
    <property type="match status" value="1"/>
</dbReference>
<dbReference type="PANTHER" id="PTHR22988">
    <property type="entry name" value="MYOTONIC DYSTROPHY S/T KINASE-RELATED"/>
    <property type="match status" value="1"/>
</dbReference>
<dbReference type="SUPFAM" id="SSF56112">
    <property type="entry name" value="Protein kinase-like (PK-like)"/>
    <property type="match status" value="1"/>
</dbReference>
<dbReference type="InterPro" id="IPR000961">
    <property type="entry name" value="AGC-kinase_C"/>
</dbReference>
<evidence type="ECO:0000256" key="11">
    <source>
        <dbReference type="ARBA" id="ARBA00022741"/>
    </source>
</evidence>
<evidence type="ECO:0000256" key="14">
    <source>
        <dbReference type="ARBA" id="ARBA00022833"/>
    </source>
</evidence>
<dbReference type="Proteomes" id="UP000694888">
    <property type="component" value="Unplaced"/>
</dbReference>
<feature type="region of interest" description="Disordered" evidence="22">
    <location>
        <begin position="1792"/>
        <end position="1848"/>
    </location>
</feature>
<dbReference type="InterPro" id="IPR017892">
    <property type="entry name" value="Pkinase_C"/>
</dbReference>
<dbReference type="InterPro" id="IPR031597">
    <property type="entry name" value="KELK"/>
</dbReference>
<dbReference type="SMART" id="SM00233">
    <property type="entry name" value="PH"/>
    <property type="match status" value="1"/>
</dbReference>
<evidence type="ECO:0000256" key="10">
    <source>
        <dbReference type="ARBA" id="ARBA00022723"/>
    </source>
</evidence>
<keyword evidence="6" id="KW-0963">Cytoplasm</keyword>
<dbReference type="InterPro" id="IPR046349">
    <property type="entry name" value="C1-like_sf"/>
</dbReference>
<evidence type="ECO:0000256" key="16">
    <source>
        <dbReference type="ARBA" id="ARBA00023054"/>
    </source>
</evidence>
<evidence type="ECO:0000256" key="20">
    <source>
        <dbReference type="PROSITE-ProRule" id="PRU10141"/>
    </source>
</evidence>
<name>A0ABM1VWX9_APLCA</name>
<evidence type="ECO:0000259" key="28">
    <source>
        <dbReference type="PROSITE" id="PS51285"/>
    </source>
</evidence>
<dbReference type="PROSITE" id="PS51285">
    <property type="entry name" value="AGC_KINASE_CTER"/>
    <property type="match status" value="1"/>
</dbReference>
<dbReference type="GeneID" id="101856973"/>
<keyword evidence="10" id="KW-0479">Metal-binding</keyword>
<evidence type="ECO:0000256" key="5">
    <source>
        <dbReference type="ARBA" id="ARBA00012513"/>
    </source>
</evidence>
<keyword evidence="17" id="KW-0966">Cell projection</keyword>
<dbReference type="Pfam" id="PF00780">
    <property type="entry name" value="CNH"/>
    <property type="match status" value="1"/>
</dbReference>
<keyword evidence="11 20" id="KW-0547">Nucleotide-binding</keyword>
<evidence type="ECO:0000256" key="4">
    <source>
        <dbReference type="ARBA" id="ARBA00005719"/>
    </source>
</evidence>
<dbReference type="Gene3D" id="1.10.510.10">
    <property type="entry name" value="Transferase(Phosphotransferase) domain 1"/>
    <property type="match status" value="1"/>
</dbReference>
<feature type="region of interest" description="Disordered" evidence="22">
    <location>
        <begin position="1636"/>
        <end position="1659"/>
    </location>
</feature>
<dbReference type="InterPro" id="IPR000719">
    <property type="entry name" value="Prot_kinase_dom"/>
</dbReference>
<evidence type="ECO:0000256" key="13">
    <source>
        <dbReference type="ARBA" id="ARBA00022777"/>
    </source>
</evidence>
<dbReference type="PROSITE" id="PS50219">
    <property type="entry name" value="CNH"/>
    <property type="match status" value="1"/>
</dbReference>
<keyword evidence="16 21" id="KW-0175">Coiled coil</keyword>
<dbReference type="SUPFAM" id="SSF50729">
    <property type="entry name" value="PH domain-like"/>
    <property type="match status" value="1"/>
</dbReference>
<evidence type="ECO:0000256" key="3">
    <source>
        <dbReference type="ARBA" id="ARBA00004510"/>
    </source>
</evidence>
<dbReference type="Gene3D" id="3.30.200.20">
    <property type="entry name" value="Phosphorylase Kinase, domain 1"/>
    <property type="match status" value="1"/>
</dbReference>
<dbReference type="InterPro" id="IPR001180">
    <property type="entry name" value="CNH_dom"/>
</dbReference>
<feature type="domain" description="CNH" evidence="27">
    <location>
        <begin position="1275"/>
        <end position="1555"/>
    </location>
</feature>
<dbReference type="SMART" id="SM00133">
    <property type="entry name" value="S_TK_X"/>
    <property type="match status" value="1"/>
</dbReference>
<evidence type="ECO:0000259" key="27">
    <source>
        <dbReference type="PROSITE" id="PS50219"/>
    </source>
</evidence>
<evidence type="ECO:0000256" key="6">
    <source>
        <dbReference type="ARBA" id="ARBA00022490"/>
    </source>
</evidence>
<comment type="cofactor">
    <cofactor evidence="1">
        <name>Mg(2+)</name>
        <dbReference type="ChEBI" id="CHEBI:18420"/>
    </cofactor>
</comment>
<dbReference type="InterPro" id="IPR011009">
    <property type="entry name" value="Kinase-like_dom_sf"/>
</dbReference>
<evidence type="ECO:0000256" key="19">
    <source>
        <dbReference type="ARBA" id="ARBA00048679"/>
    </source>
</evidence>
<dbReference type="PROSITE" id="PS50003">
    <property type="entry name" value="PH_DOMAIN"/>
    <property type="match status" value="1"/>
</dbReference>
<keyword evidence="14" id="KW-0862">Zinc</keyword>
<keyword evidence="13 30" id="KW-0418">Kinase</keyword>
<evidence type="ECO:0000313" key="29">
    <source>
        <dbReference type="Proteomes" id="UP000694888"/>
    </source>
</evidence>
<feature type="region of interest" description="Disordered" evidence="22">
    <location>
        <begin position="1709"/>
        <end position="1773"/>
    </location>
</feature>
<dbReference type="Pfam" id="PF08826">
    <property type="entry name" value="DMPK_coil"/>
    <property type="match status" value="1"/>
</dbReference>
<dbReference type="Pfam" id="PF25346">
    <property type="entry name" value="PH_MRCK"/>
    <property type="match status" value="1"/>
</dbReference>
<dbReference type="InterPro" id="IPR014930">
    <property type="entry name" value="Myotonic_dystrophy_kinase_coil"/>
</dbReference>
<feature type="domain" description="Protein kinase" evidence="24">
    <location>
        <begin position="84"/>
        <end position="350"/>
    </location>
</feature>
<evidence type="ECO:0000256" key="12">
    <source>
        <dbReference type="ARBA" id="ARBA00022771"/>
    </source>
</evidence>
<feature type="domain" description="Phorbol-ester/DAG-type" evidence="25">
    <location>
        <begin position="1061"/>
        <end position="1111"/>
    </location>
</feature>
<dbReference type="CDD" id="cd05597">
    <property type="entry name" value="STKc_DMPK_like"/>
    <property type="match status" value="1"/>
</dbReference>
<feature type="compositionally biased region" description="Polar residues" evidence="22">
    <location>
        <begin position="1792"/>
        <end position="1823"/>
    </location>
</feature>
<dbReference type="SMART" id="SM00220">
    <property type="entry name" value="S_TKc"/>
    <property type="match status" value="1"/>
</dbReference>
<reference evidence="30" key="1">
    <citation type="submission" date="2025-08" db="UniProtKB">
        <authorList>
            <consortium name="RefSeq"/>
        </authorList>
    </citation>
    <scope>IDENTIFICATION</scope>
</reference>
<dbReference type="InterPro" id="IPR001849">
    <property type="entry name" value="PH_domain"/>
</dbReference>
<evidence type="ECO:0000256" key="9">
    <source>
        <dbReference type="ARBA" id="ARBA00022679"/>
    </source>
</evidence>
<dbReference type="CDD" id="cd01243">
    <property type="entry name" value="PH_MRCK"/>
    <property type="match status" value="1"/>
</dbReference>
<sequence>MEKSDRTMSAEERIIQLERLFLNGVSKSSGQAVSVETLLDALLVLYDECNSAALRREKNISEFVEFARPVTTNVRQKRLQRDDFETLKIIGRGAFGEVAVVKEKSSENVYAMKILNKWEMLKRAETACFKEERDVLVYGDRRWITNLHYAFQDDNYLYLVMDYYCGGDLLTLLSKFEDRLPEDMCKFYIAEMVLAINSLHELHYVHRDIKPDNVLLDRSGHIVLADFGSCLKLMEDGTVRSSVAVGTPDYISPEILRAMEDGHGCYGPECDWWSLGVCMYEMLYGETPFYAESLVETYGKIMNHQTRFEFPTDADDVSTEAQDLIKRLICTPNDRFGKNGLEDFKAHTWFSQIDWDNIRDMDPPYRPEVTSATDTSNFDVEDTDFKHTDTVPPTSHATFKGHHLPFVGFTFTKDCKLSDLSRLFPNEEENEDKRSDVQSEIFERKIKGLEKENKELNRRIQESTATIVQLQNAEVNGIGAASGADEAETRQLKEEVAVLHRVIAESQSEVSTLEQELKRSSEVVLDLERRLRLSEDEKTAFEKELQEWRDKYKSQARELKEALNKQKLAMEQYTDINDQLMKLQSKVKELTREVRNKEEEIEDQRRMIDSLKSEKRKGEKTINELQNHLDEARSESGKERRLRERAEQYAQDLEVEMESIKRKQMGRTAGANVVELTQEVSRLKAEIEKKESEHEDRVSRLSSKHGCELNEVKFQLKDTETKRSDLADEVARMQAKLTEQQNSKELQEQISTLQQQIETSDHKVKALTEDNERMQEESSSQSNRIDSLMRERSQMEDEIRDIYDKRESVAQWEAQISEIIKWVSDEKDARGYLQALATKMTEELENLKVMGVPGDESRPRWRNRRSQKLDKMELLTLQSQLNSELQAKQQISAELSSTKEELMLAESKLQDSNRKVGDLEERVKQQEEKLAKFSDQNRIEEWERSGGKSSSSILEYLNDRYSLMPDQMSNDSEREDDSEADNTSRTDSRTDSRSDIRGGSDTPESSSFPRDVHFTQPYEPVYEPPWGGNKAGSPGQRRASPQAGNTGAREPNSPKSPHAKTHRFIVKSFQSPYRCNYCTSLLVGLQRQGITCESCGYSCHVACMDKCPQQCPVPPDLTKRPYGIDVNKGQGTAYEGFVKIPRQGGIKKGWVREYMVVCDFKLFLYEIPADKNWPSQQVQQIVDMRDEDFSAAAVLPSDVIHANKKDIPCIFRVTTSEMNPPGSYHQILLLADSEKEKDQWLGILTNLHKILRSKRLPNKSVYSAQEVCDNSLSLVKSTHCAAILDSSRIVLGTEDGLYVVDLSKDQLIRIGDRSEKKQVYQIELVLELQLGLIVFISGKQRHIKLLHQSALEGHDTDPLKINETKGCHTFCHGVIRQPQSGSSCVLCVAIKRTVQVYEINKTRQRYRKMKDIQVPGQVECIEMMSERLCVGYPSCFAIYSVQGDGAPMTLVNTDDNSLGFLVQNPIDAMLAVELSPREYLLVFNIVGVYVDNTGSRSRGEEMLWPAPPLAVSFSSPYLACYSENSIFVFDVTTAEWVQTLCLKKTKPLNKDGSLSLLNTLDSQHIVYLKDMNAEEDKLSVMEIFKQKSSRNKRRFSFKTTQEDRSSKASHIFNFPDRRNREISGPLTFSHIAHVGPGQLLPSSQGPPPPVSDRRSRVISPPSNFSHIAHIGPDQGHQVLIDLPKTGAAAGSEEMQRVKSMFQRPLKSIHEAQMRGTRPSSSHYNGSAGSRQEMARPGRGRGRSLPSNAPGRGGDVSSPTHQPTEQSSFEKELSSQIFESLENLKIDYPSYLNSEDSVEPSSQWRHSVASNASNSMSPPGSNRHSLGEDSHSPANTTDASDTSEQNTQL</sequence>
<dbReference type="Pfam" id="PF15796">
    <property type="entry name" value="KELK"/>
    <property type="match status" value="1"/>
</dbReference>
<dbReference type="PROSITE" id="PS00479">
    <property type="entry name" value="ZF_DAG_PE_1"/>
    <property type="match status" value="1"/>
</dbReference>
<feature type="domain" description="CRIB" evidence="26">
    <location>
        <begin position="1622"/>
        <end position="1635"/>
    </location>
</feature>
<feature type="region of interest" description="Disordered" evidence="22">
    <location>
        <begin position="614"/>
        <end position="643"/>
    </location>
</feature>
<dbReference type="InterPro" id="IPR050839">
    <property type="entry name" value="Rho-assoc_Ser/Thr_Kinase"/>
</dbReference>
<dbReference type="Gene3D" id="1.10.287.1490">
    <property type="match status" value="1"/>
</dbReference>
<keyword evidence="9" id="KW-0808">Transferase</keyword>
<evidence type="ECO:0000256" key="1">
    <source>
        <dbReference type="ARBA" id="ARBA00001946"/>
    </source>
</evidence>
<evidence type="ECO:0000256" key="15">
    <source>
        <dbReference type="ARBA" id="ARBA00022840"/>
    </source>
</evidence>
<feature type="region of interest" description="Disordered" evidence="22">
    <location>
        <begin position="964"/>
        <end position="1059"/>
    </location>
</feature>
<dbReference type="Pfam" id="PF00433">
    <property type="entry name" value="Pkinase_C"/>
    <property type="match status" value="1"/>
</dbReference>
<dbReference type="Gene3D" id="3.30.60.20">
    <property type="match status" value="1"/>
</dbReference>
<keyword evidence="7" id="KW-0723">Serine/threonine-protein kinase</keyword>
<dbReference type="SMART" id="SM00036">
    <property type="entry name" value="CNH"/>
    <property type="match status" value="1"/>
</dbReference>
<dbReference type="PROSITE" id="PS00108">
    <property type="entry name" value="PROTEIN_KINASE_ST"/>
    <property type="match status" value="1"/>
</dbReference>
<dbReference type="PROSITE" id="PS50011">
    <property type="entry name" value="PROTEIN_KINASE_DOM"/>
    <property type="match status" value="1"/>
</dbReference>
<evidence type="ECO:0000313" key="30">
    <source>
        <dbReference type="RefSeq" id="XP_035826921.1"/>
    </source>
</evidence>
<feature type="coiled-coil region" evidence="21">
    <location>
        <begin position="888"/>
        <end position="936"/>
    </location>
</feature>
<dbReference type="InterPro" id="IPR017441">
    <property type="entry name" value="Protein_kinase_ATP_BS"/>
</dbReference>
<keyword evidence="29" id="KW-1185">Reference proteome</keyword>
<dbReference type="InterPro" id="IPR011993">
    <property type="entry name" value="PH-like_dom_sf"/>
</dbReference>
<dbReference type="Gene3D" id="1.20.5.340">
    <property type="match status" value="1"/>
</dbReference>
<dbReference type="SMART" id="SM00285">
    <property type="entry name" value="PBD"/>
    <property type="match status" value="2"/>
</dbReference>
<dbReference type="CDD" id="cd20809">
    <property type="entry name" value="C1_MRCK"/>
    <property type="match status" value="1"/>
</dbReference>
<comment type="catalytic activity">
    <reaction evidence="18">
        <text>L-threonyl-[protein] + ATP = O-phospho-L-threonyl-[protein] + ADP + H(+)</text>
        <dbReference type="Rhea" id="RHEA:46608"/>
        <dbReference type="Rhea" id="RHEA-COMP:11060"/>
        <dbReference type="Rhea" id="RHEA-COMP:11605"/>
        <dbReference type="ChEBI" id="CHEBI:15378"/>
        <dbReference type="ChEBI" id="CHEBI:30013"/>
        <dbReference type="ChEBI" id="CHEBI:30616"/>
        <dbReference type="ChEBI" id="CHEBI:61977"/>
        <dbReference type="ChEBI" id="CHEBI:456216"/>
        <dbReference type="EC" id="2.7.11.1"/>
    </reaction>
</comment>
<comment type="subcellular location">
    <subcellularLocation>
        <location evidence="3">Cell projection</location>
        <location evidence="3">Lamellipodium</location>
    </subcellularLocation>
    <subcellularLocation>
        <location evidence="2">Cytoplasm</location>
    </subcellularLocation>
</comment>
<evidence type="ECO:0000256" key="2">
    <source>
        <dbReference type="ARBA" id="ARBA00004496"/>
    </source>
</evidence>
<keyword evidence="8" id="KW-0597">Phosphoprotein</keyword>
<dbReference type="RefSeq" id="XP_035826921.1">
    <property type="nucleotide sequence ID" value="XM_035971028.1"/>
</dbReference>
<keyword evidence="12" id="KW-0863">Zinc-finger</keyword>
<dbReference type="Pfam" id="PF00786">
    <property type="entry name" value="PBD"/>
    <property type="match status" value="1"/>
</dbReference>
<feature type="domain" description="CRIB" evidence="26">
    <location>
        <begin position="1658"/>
        <end position="1671"/>
    </location>
</feature>
<feature type="compositionally biased region" description="Polar residues" evidence="22">
    <location>
        <begin position="1756"/>
        <end position="1766"/>
    </location>
</feature>
<feature type="compositionally biased region" description="Polar residues" evidence="22">
    <location>
        <begin position="1831"/>
        <end position="1848"/>
    </location>
</feature>